<dbReference type="CDD" id="cd12837">
    <property type="entry name" value="EcCorA-like_u1"/>
    <property type="match status" value="1"/>
</dbReference>
<protein>
    <submittedName>
        <fullName evidence="7">Magnesium transporter CorA family protein</fullName>
    </submittedName>
</protein>
<gene>
    <name evidence="7" type="ORF">QWZ14_23220</name>
</gene>
<dbReference type="Proteomes" id="UP001529369">
    <property type="component" value="Unassembled WGS sequence"/>
</dbReference>
<dbReference type="EMBL" id="JAUFPN010000191">
    <property type="protein sequence ID" value="MDN3567300.1"/>
    <property type="molecule type" value="Genomic_DNA"/>
</dbReference>
<dbReference type="Gene3D" id="1.20.58.340">
    <property type="entry name" value="Magnesium transport protein CorA, transmembrane region"/>
    <property type="match status" value="2"/>
</dbReference>
<sequence length="305" mass="33706">MPSDAVWLDLLNGSAEEKAFVERETGLRVPDLDSLREIESSSRLVADGEVLYLSMPIISRGDGPKPVVSVLGLVLSPKVLLTVRFAPIGSFDSFAGQFGQAADNSCSFGAFVGLLEAIIDRIADALERIRGELDGISHAAFEAEQPERHSPARMDRVLRLSLRSIGRMGEYVSNVRDTLLGVERILPFAAEQARRWIPPEYDHRVRTLRQDIASLNDYDARLSDKVQFLLDATLGFISIEQNNTIKILTVVSVVGIPPTLVASIYGMNFKFMPELDWALGYPWGLALIVLSGILPLVLFRVKGWL</sequence>
<feature type="transmembrane region" description="Helical" evidence="6">
    <location>
        <begin position="247"/>
        <end position="267"/>
    </location>
</feature>
<name>A0ABT8AC42_9PROT</name>
<evidence type="ECO:0000256" key="5">
    <source>
        <dbReference type="ARBA" id="ARBA00023136"/>
    </source>
</evidence>
<evidence type="ECO:0000256" key="6">
    <source>
        <dbReference type="SAM" id="Phobius"/>
    </source>
</evidence>
<comment type="caution">
    <text evidence="7">The sequence shown here is derived from an EMBL/GenBank/DDBJ whole genome shotgun (WGS) entry which is preliminary data.</text>
</comment>
<dbReference type="InterPro" id="IPR045861">
    <property type="entry name" value="CorA_cytoplasmic_dom"/>
</dbReference>
<dbReference type="InterPro" id="IPR002523">
    <property type="entry name" value="MgTranspt_CorA/ZnTranspt_ZntB"/>
</dbReference>
<proteinExistence type="inferred from homology"/>
<evidence type="ECO:0000313" key="7">
    <source>
        <dbReference type="EMBL" id="MDN3567300.1"/>
    </source>
</evidence>
<evidence type="ECO:0000256" key="3">
    <source>
        <dbReference type="ARBA" id="ARBA00022692"/>
    </source>
</evidence>
<keyword evidence="8" id="KW-1185">Reference proteome</keyword>
<dbReference type="RefSeq" id="WP_290319322.1">
    <property type="nucleotide sequence ID" value="NZ_JAUFPN010000191.1"/>
</dbReference>
<keyword evidence="3 6" id="KW-0812">Transmembrane</keyword>
<dbReference type="PANTHER" id="PTHR47685">
    <property type="entry name" value="MAGNESIUM TRANSPORT PROTEIN CORA"/>
    <property type="match status" value="1"/>
</dbReference>
<evidence type="ECO:0000256" key="4">
    <source>
        <dbReference type="ARBA" id="ARBA00022989"/>
    </source>
</evidence>
<dbReference type="Pfam" id="PF01544">
    <property type="entry name" value="CorA"/>
    <property type="match status" value="1"/>
</dbReference>
<dbReference type="InterPro" id="IPR050829">
    <property type="entry name" value="CorA_MIT"/>
</dbReference>
<evidence type="ECO:0000256" key="1">
    <source>
        <dbReference type="ARBA" id="ARBA00004141"/>
    </source>
</evidence>
<evidence type="ECO:0000313" key="8">
    <source>
        <dbReference type="Proteomes" id="UP001529369"/>
    </source>
</evidence>
<organism evidence="7 8">
    <name type="scientific">Paeniroseomonas aquatica</name>
    <dbReference type="NCBI Taxonomy" id="373043"/>
    <lineage>
        <taxon>Bacteria</taxon>
        <taxon>Pseudomonadati</taxon>
        <taxon>Pseudomonadota</taxon>
        <taxon>Alphaproteobacteria</taxon>
        <taxon>Acetobacterales</taxon>
        <taxon>Acetobacteraceae</taxon>
        <taxon>Paeniroseomonas</taxon>
    </lineage>
</organism>
<accession>A0ABT8AC42</accession>
<keyword evidence="4 6" id="KW-1133">Transmembrane helix</keyword>
<comment type="subcellular location">
    <subcellularLocation>
        <location evidence="1">Membrane</location>
        <topology evidence="1">Multi-pass membrane protein</topology>
    </subcellularLocation>
</comment>
<evidence type="ECO:0000256" key="2">
    <source>
        <dbReference type="ARBA" id="ARBA00009765"/>
    </source>
</evidence>
<keyword evidence="5 6" id="KW-0472">Membrane</keyword>
<dbReference type="SUPFAM" id="SSF143865">
    <property type="entry name" value="CorA soluble domain-like"/>
    <property type="match status" value="1"/>
</dbReference>
<dbReference type="SUPFAM" id="SSF144083">
    <property type="entry name" value="Magnesium transport protein CorA, transmembrane region"/>
    <property type="match status" value="1"/>
</dbReference>
<dbReference type="InterPro" id="IPR045863">
    <property type="entry name" value="CorA_TM1_TM2"/>
</dbReference>
<reference evidence="8" key="1">
    <citation type="journal article" date="2019" name="Int. J. Syst. Evol. Microbiol.">
        <title>The Global Catalogue of Microorganisms (GCM) 10K type strain sequencing project: providing services to taxonomists for standard genome sequencing and annotation.</title>
        <authorList>
            <consortium name="The Broad Institute Genomics Platform"/>
            <consortium name="The Broad Institute Genome Sequencing Center for Infectious Disease"/>
            <person name="Wu L."/>
            <person name="Ma J."/>
        </authorList>
    </citation>
    <scope>NUCLEOTIDE SEQUENCE [LARGE SCALE GENOMIC DNA]</scope>
    <source>
        <strain evidence="8">CECT 7131</strain>
    </source>
</reference>
<comment type="similarity">
    <text evidence="2">Belongs to the CorA metal ion transporter (MIT) (TC 1.A.35) family.</text>
</comment>
<feature type="transmembrane region" description="Helical" evidence="6">
    <location>
        <begin position="279"/>
        <end position="299"/>
    </location>
</feature>
<dbReference type="PANTHER" id="PTHR47685:SF1">
    <property type="entry name" value="MAGNESIUM TRANSPORT PROTEIN CORA"/>
    <property type="match status" value="1"/>
</dbReference>